<dbReference type="PANTHER" id="PTHR12281:SF31">
    <property type="entry name" value="DCN1-LIKE PROTEIN 3"/>
    <property type="match status" value="1"/>
</dbReference>
<evidence type="ECO:0000259" key="3">
    <source>
        <dbReference type="PROSITE" id="PS51229"/>
    </source>
</evidence>
<gene>
    <name evidence="4" type="ORF">DSPE1174_LOCUS11752</name>
</gene>
<accession>A0A7S2C2E8</accession>
<dbReference type="PROSITE" id="PS51229">
    <property type="entry name" value="DCUN1"/>
    <property type="match status" value="1"/>
</dbReference>
<feature type="compositionally biased region" description="Basic residues" evidence="2">
    <location>
        <begin position="1"/>
        <end position="12"/>
    </location>
</feature>
<organism evidence="4">
    <name type="scientific">Octactis speculum</name>
    <dbReference type="NCBI Taxonomy" id="3111310"/>
    <lineage>
        <taxon>Eukaryota</taxon>
        <taxon>Sar</taxon>
        <taxon>Stramenopiles</taxon>
        <taxon>Ochrophyta</taxon>
        <taxon>Dictyochophyceae</taxon>
        <taxon>Dictyochales</taxon>
        <taxon>Dictyochaceae</taxon>
        <taxon>Octactis</taxon>
    </lineage>
</organism>
<feature type="region of interest" description="Disordered" evidence="2">
    <location>
        <begin position="1"/>
        <end position="24"/>
    </location>
</feature>
<reference evidence="4" key="1">
    <citation type="submission" date="2021-01" db="EMBL/GenBank/DDBJ databases">
        <authorList>
            <person name="Corre E."/>
            <person name="Pelletier E."/>
            <person name="Niang G."/>
            <person name="Scheremetjew M."/>
            <person name="Finn R."/>
            <person name="Kale V."/>
            <person name="Holt S."/>
            <person name="Cochrane G."/>
            <person name="Meng A."/>
            <person name="Brown T."/>
            <person name="Cohen L."/>
        </authorList>
    </citation>
    <scope>NUCLEOTIDE SEQUENCE</scope>
    <source>
        <strain evidence="4">CCMP1381</strain>
    </source>
</reference>
<dbReference type="InterPro" id="IPR005176">
    <property type="entry name" value="PONY_dom"/>
</dbReference>
<dbReference type="EMBL" id="HBGS01023146">
    <property type="protein sequence ID" value="CAD9413724.1"/>
    <property type="molecule type" value="Transcribed_RNA"/>
</dbReference>
<evidence type="ECO:0000256" key="2">
    <source>
        <dbReference type="SAM" id="MobiDB-lite"/>
    </source>
</evidence>
<proteinExistence type="predicted"/>
<dbReference type="FunFam" id="1.10.238.200:FF:000003">
    <property type="entry name" value="DCN1-like protein 3"/>
    <property type="match status" value="1"/>
</dbReference>
<feature type="domain" description="DCUN1" evidence="3">
    <location>
        <begin position="28"/>
        <end position="223"/>
    </location>
</feature>
<dbReference type="PANTHER" id="PTHR12281">
    <property type="entry name" value="RP42 RELATED"/>
    <property type="match status" value="1"/>
</dbReference>
<dbReference type="Pfam" id="PF03556">
    <property type="entry name" value="Cullin_binding"/>
    <property type="match status" value="1"/>
</dbReference>
<comment type="function">
    <text evidence="1">Neddylation of cullins play an essential role in the regulation of SCF-type complexes activity.</text>
</comment>
<dbReference type="GO" id="GO:0000151">
    <property type="term" value="C:ubiquitin ligase complex"/>
    <property type="evidence" value="ECO:0007669"/>
    <property type="project" value="TreeGrafter"/>
</dbReference>
<dbReference type="GO" id="GO:0045116">
    <property type="term" value="P:protein neddylation"/>
    <property type="evidence" value="ECO:0007669"/>
    <property type="project" value="TreeGrafter"/>
</dbReference>
<dbReference type="InterPro" id="IPR042460">
    <property type="entry name" value="DCN1-like_PONY"/>
</dbReference>
<sequence length="225" mass="25196">MYRPSFRSKSRGSRSSASAAAEPHVPTVDKTAIGEIFNTYADADDTNSMNMIGIADLCEALGMDAGADVRVLVLCWKLKGASKKSDNPGEISREEFEAGMTALTVDSMAGLTKILPSFSPGFLEHKEFRDFYRFCFQFNREGTHKTIEKAIVMELLPMVLDKDRCVFIDEFITFLGVHSSSRITADQWNSFLEFSITIGADLSGYDDDSAWPVLLDEFVEWKREQ</sequence>
<dbReference type="GO" id="GO:0032182">
    <property type="term" value="F:ubiquitin-like protein binding"/>
    <property type="evidence" value="ECO:0007669"/>
    <property type="project" value="TreeGrafter"/>
</dbReference>
<dbReference type="AlphaFoldDB" id="A0A7S2C2E8"/>
<evidence type="ECO:0000313" key="4">
    <source>
        <dbReference type="EMBL" id="CAD9413724.1"/>
    </source>
</evidence>
<dbReference type="InterPro" id="IPR011992">
    <property type="entry name" value="EF-hand-dom_pair"/>
</dbReference>
<dbReference type="GO" id="GO:0097602">
    <property type="term" value="F:cullin family protein binding"/>
    <property type="evidence" value="ECO:0007669"/>
    <property type="project" value="TreeGrafter"/>
</dbReference>
<protein>
    <recommendedName>
        <fullName evidence="1">Defective in cullin neddylation protein</fullName>
    </recommendedName>
</protein>
<evidence type="ECO:0000256" key="1">
    <source>
        <dbReference type="RuleBase" id="RU410713"/>
    </source>
</evidence>
<dbReference type="InterPro" id="IPR014764">
    <property type="entry name" value="DCN-prot"/>
</dbReference>
<dbReference type="GO" id="GO:0005886">
    <property type="term" value="C:plasma membrane"/>
    <property type="evidence" value="ECO:0007669"/>
    <property type="project" value="UniProtKB-ARBA"/>
</dbReference>
<dbReference type="Gene3D" id="1.10.238.10">
    <property type="entry name" value="EF-hand"/>
    <property type="match status" value="1"/>
</dbReference>
<dbReference type="Gene3D" id="1.10.238.200">
    <property type="entry name" value="Cullin, PONY binding domain"/>
    <property type="match status" value="1"/>
</dbReference>
<dbReference type="SUPFAM" id="SSF47473">
    <property type="entry name" value="EF-hand"/>
    <property type="match status" value="1"/>
</dbReference>
<name>A0A7S2C2E8_9STRA</name>
<dbReference type="GO" id="GO:0031624">
    <property type="term" value="F:ubiquitin conjugating enzyme binding"/>
    <property type="evidence" value="ECO:0007669"/>
    <property type="project" value="TreeGrafter"/>
</dbReference>